<dbReference type="AlphaFoldDB" id="A0AAD8R4B6"/>
<dbReference type="Gene3D" id="3.80.10.10">
    <property type="entry name" value="Ribonuclease Inhibitor"/>
    <property type="match status" value="2"/>
</dbReference>
<dbReference type="PANTHER" id="PTHR23155:SF963">
    <property type="entry name" value="OS06G0287000 PROTEIN"/>
    <property type="match status" value="1"/>
</dbReference>
<dbReference type="FunFam" id="1.10.10.10:FF:000322">
    <property type="entry name" value="Probable disease resistance protein At1g63360"/>
    <property type="match status" value="1"/>
</dbReference>
<dbReference type="InterPro" id="IPR032675">
    <property type="entry name" value="LRR_dom_sf"/>
</dbReference>
<name>A0AAD8R4B6_LOLMU</name>
<dbReference type="Gene3D" id="1.20.5.4130">
    <property type="match status" value="1"/>
</dbReference>
<dbReference type="InterPro" id="IPR055414">
    <property type="entry name" value="LRR_R13L4/SHOC2-like"/>
</dbReference>
<reference evidence="12" key="1">
    <citation type="submission" date="2023-07" db="EMBL/GenBank/DDBJ databases">
        <title>A chromosome-level genome assembly of Lolium multiflorum.</title>
        <authorList>
            <person name="Chen Y."/>
            <person name="Copetti D."/>
            <person name="Kolliker R."/>
            <person name="Studer B."/>
        </authorList>
    </citation>
    <scope>NUCLEOTIDE SEQUENCE</scope>
    <source>
        <strain evidence="12">02402/16</strain>
        <tissue evidence="12">Leaf</tissue>
    </source>
</reference>
<dbReference type="InterPro" id="IPR042197">
    <property type="entry name" value="Apaf_helical"/>
</dbReference>
<feature type="domain" description="Disease resistance N-terminal" evidence="9">
    <location>
        <begin position="13"/>
        <end position="100"/>
    </location>
</feature>
<evidence type="ECO:0000313" key="12">
    <source>
        <dbReference type="EMBL" id="KAK1613810.1"/>
    </source>
</evidence>
<evidence type="ECO:0008006" key="14">
    <source>
        <dbReference type="Google" id="ProtNLM"/>
    </source>
</evidence>
<feature type="region of interest" description="Disordered" evidence="7">
    <location>
        <begin position="975"/>
        <end position="1003"/>
    </location>
</feature>
<dbReference type="InterPro" id="IPR038005">
    <property type="entry name" value="RX-like_CC"/>
</dbReference>
<dbReference type="Gene3D" id="1.10.10.10">
    <property type="entry name" value="Winged helix-like DNA-binding domain superfamily/Winged helix DNA-binding domain"/>
    <property type="match status" value="1"/>
</dbReference>
<keyword evidence="5" id="KW-0611">Plant defense</keyword>
<sequence length="1003" mass="113537">MADTVLSMARSMVGGALSKAASAAADEMSLLMGVRKDIWFIKDELETMQAFLLAAEAMKEKDLLLKVWAKQVRDLSYNIEDCFGEFMVHVASQSLSRQLMKLKDRHRIAMQIRDLKSRVEEVSNRNTRYNLIDKNQVLAGAIDERDSRMEDIRNQSGSNIDEAELVGFSKPKEELIKRLHVHARNGPAQVVCVVGMGGLGKTTLTRKVYESMENFSCCAWITVSQSFVRMDLLKGMIKQLLGDQALKKLLEANVMREDSLAEYLRKELLEKRYFVVLDDLWNLDDWKWIKSIALPSSNTKGSRIVVTTRNVGLAEECTFESSRPRIYHHEPLETNDAIKLLLNSTRKSEEDLKNDQMKEMVNKIVKKSGRLPLAILTIGGMLATRVISEWDSIYDQIPSELESNRSLEAMRRMVTLSYHHLPSHLKSCFLYISIFPEDFEIKRRRLVERWIAEGFVISRDGVSVEDIGNSYFKDLINRSMIQPSKVNIEGTVKACQVHDIVRDVMISIAREEKFACSAWDNATGIAGDNFRHVAYQGSWCPDKSLNWNHVRSFTVFGERPMKPAPSVCSPDFKMLRVLDLCDAKFDITQKDINSIGMLRHLKYVSIEPNGESYVYKLPRSIGKLQGLQTLDVGTSFVVSLPTEITKLASLRSLRCSKQSIDNNLYIIYPCVWLASTFCLPIMYTPFVDPDDRPEFMMMVHMAWTGRLSNSQGVRVPKGISNLKELEILEVVDIERTSRKAVKELRELIKLRKLSVTLGASQQKSKIVCESIEKLTSLRSLNIRVDDYSWRSRASLKCLHSISSIPPLLRTLKLDGGLGEMPGWVGDLVHLVKIQLRCTNLTEGDKSINIIGAVPKLMDLHLNWESYVGEKLIFRAETFTNLRNLVISFLEKLNELIFEVGTSPHLEKIESGITGIKHLPRLKEISLCYAGKVARLGALQREVDTHPNHPILRLERDWSENDLDAGVLQGSTTAVQAEEATAGESSRPQVPTGATAKMIYGDDD</sequence>
<dbReference type="SUPFAM" id="SSF52058">
    <property type="entry name" value="L domain-like"/>
    <property type="match status" value="1"/>
</dbReference>
<dbReference type="Gene3D" id="1.10.8.430">
    <property type="entry name" value="Helical domain of apoptotic protease-activating factors"/>
    <property type="match status" value="1"/>
</dbReference>
<dbReference type="Pfam" id="PF23559">
    <property type="entry name" value="WHD_DRP"/>
    <property type="match status" value="1"/>
</dbReference>
<dbReference type="EMBL" id="JAUUTY010000006">
    <property type="protein sequence ID" value="KAK1613810.1"/>
    <property type="molecule type" value="Genomic_DNA"/>
</dbReference>
<evidence type="ECO:0000256" key="3">
    <source>
        <dbReference type="ARBA" id="ARBA00022737"/>
    </source>
</evidence>
<protein>
    <recommendedName>
        <fullName evidence="14">Disease resistance protein RPM1</fullName>
    </recommendedName>
</protein>
<keyword evidence="6" id="KW-0175">Coiled coil</keyword>
<dbReference type="Pfam" id="PF23598">
    <property type="entry name" value="LRR_14"/>
    <property type="match status" value="2"/>
</dbReference>
<gene>
    <name evidence="12" type="ORF">QYE76_019327</name>
</gene>
<dbReference type="InterPro" id="IPR058922">
    <property type="entry name" value="WHD_DRP"/>
</dbReference>
<dbReference type="Gene3D" id="3.40.50.300">
    <property type="entry name" value="P-loop containing nucleotide triphosphate hydrolases"/>
    <property type="match status" value="1"/>
</dbReference>
<evidence type="ECO:0000259" key="9">
    <source>
        <dbReference type="Pfam" id="PF18052"/>
    </source>
</evidence>
<evidence type="ECO:0000256" key="1">
    <source>
        <dbReference type="ARBA" id="ARBA00008894"/>
    </source>
</evidence>
<dbReference type="InterPro" id="IPR002182">
    <property type="entry name" value="NB-ARC"/>
</dbReference>
<dbReference type="InterPro" id="IPR044974">
    <property type="entry name" value="Disease_R_plants"/>
</dbReference>
<dbReference type="SUPFAM" id="SSF52540">
    <property type="entry name" value="P-loop containing nucleoside triphosphate hydrolases"/>
    <property type="match status" value="1"/>
</dbReference>
<dbReference type="FunFam" id="3.40.50.300:FF:001091">
    <property type="entry name" value="Probable disease resistance protein At1g61300"/>
    <property type="match status" value="1"/>
</dbReference>
<proteinExistence type="inferred from homology"/>
<keyword evidence="4" id="KW-0547">Nucleotide-binding</keyword>
<dbReference type="InterPro" id="IPR041118">
    <property type="entry name" value="Rx_N"/>
</dbReference>
<evidence type="ECO:0000256" key="5">
    <source>
        <dbReference type="ARBA" id="ARBA00022821"/>
    </source>
</evidence>
<feature type="domain" description="Disease resistance R13L4/SHOC-2-like LRR" evidence="11">
    <location>
        <begin position="707"/>
        <end position="950"/>
    </location>
</feature>
<accession>A0AAD8R4B6</accession>
<dbReference type="GO" id="GO:0043531">
    <property type="term" value="F:ADP binding"/>
    <property type="evidence" value="ECO:0007669"/>
    <property type="project" value="InterPro"/>
</dbReference>
<keyword evidence="13" id="KW-1185">Reference proteome</keyword>
<comment type="similarity">
    <text evidence="1">Belongs to the disease resistance NB-LRR family.</text>
</comment>
<evidence type="ECO:0000256" key="2">
    <source>
        <dbReference type="ARBA" id="ARBA00022614"/>
    </source>
</evidence>
<dbReference type="Proteomes" id="UP001231189">
    <property type="component" value="Unassembled WGS sequence"/>
</dbReference>
<evidence type="ECO:0000256" key="7">
    <source>
        <dbReference type="SAM" id="MobiDB-lite"/>
    </source>
</evidence>
<dbReference type="Pfam" id="PF00931">
    <property type="entry name" value="NB-ARC"/>
    <property type="match status" value="1"/>
</dbReference>
<dbReference type="GO" id="GO:0002758">
    <property type="term" value="P:innate immune response-activating signaling pathway"/>
    <property type="evidence" value="ECO:0007669"/>
    <property type="project" value="UniProtKB-ARBA"/>
</dbReference>
<dbReference type="InterPro" id="IPR027417">
    <property type="entry name" value="P-loop_NTPase"/>
</dbReference>
<dbReference type="PANTHER" id="PTHR23155">
    <property type="entry name" value="DISEASE RESISTANCE PROTEIN RP"/>
    <property type="match status" value="1"/>
</dbReference>
<evidence type="ECO:0000313" key="13">
    <source>
        <dbReference type="Proteomes" id="UP001231189"/>
    </source>
</evidence>
<evidence type="ECO:0000256" key="6">
    <source>
        <dbReference type="ARBA" id="ARBA00023054"/>
    </source>
</evidence>
<dbReference type="Pfam" id="PF18052">
    <property type="entry name" value="Rx_N"/>
    <property type="match status" value="1"/>
</dbReference>
<comment type="caution">
    <text evidence="12">The sequence shown here is derived from an EMBL/GenBank/DDBJ whole genome shotgun (WGS) entry which is preliminary data.</text>
</comment>
<evidence type="ECO:0000259" key="10">
    <source>
        <dbReference type="Pfam" id="PF23559"/>
    </source>
</evidence>
<dbReference type="InterPro" id="IPR036388">
    <property type="entry name" value="WH-like_DNA-bd_sf"/>
</dbReference>
<dbReference type="CDD" id="cd14798">
    <property type="entry name" value="RX-CC_like"/>
    <property type="match status" value="1"/>
</dbReference>
<dbReference type="PRINTS" id="PR00364">
    <property type="entry name" value="DISEASERSIST"/>
</dbReference>
<dbReference type="GO" id="GO:0009626">
    <property type="term" value="P:plant-type hypersensitive response"/>
    <property type="evidence" value="ECO:0007669"/>
    <property type="project" value="UniProtKB-ARBA"/>
</dbReference>
<evidence type="ECO:0000259" key="8">
    <source>
        <dbReference type="Pfam" id="PF00931"/>
    </source>
</evidence>
<keyword evidence="2" id="KW-0433">Leucine-rich repeat</keyword>
<dbReference type="GO" id="GO:0042742">
    <property type="term" value="P:defense response to bacterium"/>
    <property type="evidence" value="ECO:0007669"/>
    <property type="project" value="UniProtKB-ARBA"/>
</dbReference>
<feature type="domain" description="Disease resistance protein winged helix" evidence="10">
    <location>
        <begin position="434"/>
        <end position="504"/>
    </location>
</feature>
<feature type="domain" description="NB-ARC" evidence="8">
    <location>
        <begin position="170"/>
        <end position="345"/>
    </location>
</feature>
<feature type="domain" description="Disease resistance R13L4/SHOC-2-like LRR" evidence="11">
    <location>
        <begin position="549"/>
        <end position="658"/>
    </location>
</feature>
<evidence type="ECO:0000259" key="11">
    <source>
        <dbReference type="Pfam" id="PF23598"/>
    </source>
</evidence>
<evidence type="ECO:0000256" key="4">
    <source>
        <dbReference type="ARBA" id="ARBA00022741"/>
    </source>
</evidence>
<organism evidence="12 13">
    <name type="scientific">Lolium multiflorum</name>
    <name type="common">Italian ryegrass</name>
    <name type="synonym">Lolium perenne subsp. multiflorum</name>
    <dbReference type="NCBI Taxonomy" id="4521"/>
    <lineage>
        <taxon>Eukaryota</taxon>
        <taxon>Viridiplantae</taxon>
        <taxon>Streptophyta</taxon>
        <taxon>Embryophyta</taxon>
        <taxon>Tracheophyta</taxon>
        <taxon>Spermatophyta</taxon>
        <taxon>Magnoliopsida</taxon>
        <taxon>Liliopsida</taxon>
        <taxon>Poales</taxon>
        <taxon>Poaceae</taxon>
        <taxon>BOP clade</taxon>
        <taxon>Pooideae</taxon>
        <taxon>Poodae</taxon>
        <taxon>Poeae</taxon>
        <taxon>Poeae Chloroplast Group 2 (Poeae type)</taxon>
        <taxon>Loliodinae</taxon>
        <taxon>Loliinae</taxon>
        <taxon>Lolium</taxon>
    </lineage>
</organism>
<keyword evidence="3" id="KW-0677">Repeat</keyword>